<dbReference type="AlphaFoldDB" id="A0A154QII9"/>
<dbReference type="InterPro" id="IPR029063">
    <property type="entry name" value="SAM-dependent_MTases_sf"/>
</dbReference>
<evidence type="ECO:0000256" key="1">
    <source>
        <dbReference type="SAM" id="SignalP"/>
    </source>
</evidence>
<protein>
    <submittedName>
        <fullName evidence="2">Methyltransferase</fullName>
    </submittedName>
</protein>
<dbReference type="EMBL" id="LVJS01000033">
    <property type="protein sequence ID" value="KZC24123.1"/>
    <property type="molecule type" value="Genomic_DNA"/>
</dbReference>
<dbReference type="Proteomes" id="UP000076131">
    <property type="component" value="Unassembled WGS sequence"/>
</dbReference>
<dbReference type="GO" id="GO:0032259">
    <property type="term" value="P:methylation"/>
    <property type="evidence" value="ECO:0007669"/>
    <property type="project" value="UniProtKB-KW"/>
</dbReference>
<proteinExistence type="predicted"/>
<feature type="chain" id="PRO_5007599943" evidence="1">
    <location>
        <begin position="21"/>
        <end position="257"/>
    </location>
</feature>
<gene>
    <name evidence="2" type="ORF">RHOFW104T7_10405</name>
</gene>
<keyword evidence="2" id="KW-0808">Transferase</keyword>
<dbReference type="Pfam" id="PF01135">
    <property type="entry name" value="PCMT"/>
    <property type="match status" value="1"/>
</dbReference>
<dbReference type="eggNOG" id="COG4798">
    <property type="taxonomic scope" value="Bacteria"/>
</dbReference>
<feature type="signal peptide" evidence="1">
    <location>
        <begin position="1"/>
        <end position="20"/>
    </location>
</feature>
<comment type="caution">
    <text evidence="2">The sequence shown here is derived from an EMBL/GenBank/DDBJ whole genome shotgun (WGS) entry which is preliminary data.</text>
</comment>
<dbReference type="SUPFAM" id="SSF53335">
    <property type="entry name" value="S-adenosyl-L-methionine-dependent methyltransferases"/>
    <property type="match status" value="1"/>
</dbReference>
<dbReference type="PIRSF" id="PIRSF031679">
    <property type="entry name" value="Mtase_Alr7345_prd"/>
    <property type="match status" value="1"/>
</dbReference>
<evidence type="ECO:0000313" key="2">
    <source>
        <dbReference type="EMBL" id="KZC24123.1"/>
    </source>
</evidence>
<dbReference type="InterPro" id="IPR016980">
    <property type="entry name" value="S-AdoMet-dep_MeTrfase_Alr7345"/>
</dbReference>
<keyword evidence="3" id="KW-1185">Reference proteome</keyword>
<keyword evidence="1" id="KW-0732">Signal</keyword>
<keyword evidence="2" id="KW-0489">Methyltransferase</keyword>
<organism evidence="2 3">
    <name type="scientific">Rhodanobacter thiooxydans</name>
    <dbReference type="NCBI Taxonomy" id="416169"/>
    <lineage>
        <taxon>Bacteria</taxon>
        <taxon>Pseudomonadati</taxon>
        <taxon>Pseudomonadota</taxon>
        <taxon>Gammaproteobacteria</taxon>
        <taxon>Lysobacterales</taxon>
        <taxon>Rhodanobacteraceae</taxon>
        <taxon>Rhodanobacter</taxon>
    </lineage>
</organism>
<sequence length="257" mass="27802">MRPAILAVLLAASLPVVALAQTAKPHQAAVSTAVQKALADPARQTDRAEDARRKVAQVMAFAEVKPGQKVLELVPGSGYWTRVFSAVVGPQGHVYTVWPGEMAKYASKSLAQWQKLAATPHYANVTLLQQPAALLSAPEPVDLVFTAQNYHDYHDPFMGPVDMAGFDKQVYDALKPGGLFVVIDHVAPAGSGLADTDTLHRIDPAVVKQEVEAAGFVFDGESDALRNPADPHDAKVFDKSIRGHTDQFVYRFRKPAK</sequence>
<dbReference type="GO" id="GO:0008168">
    <property type="term" value="F:methyltransferase activity"/>
    <property type="evidence" value="ECO:0007669"/>
    <property type="project" value="UniProtKB-KW"/>
</dbReference>
<dbReference type="Gene3D" id="3.40.50.150">
    <property type="entry name" value="Vaccinia Virus protein VP39"/>
    <property type="match status" value="1"/>
</dbReference>
<dbReference type="STRING" id="416169.RHOFW104T7_10405"/>
<dbReference type="RefSeq" id="WP_063107676.1">
    <property type="nucleotide sequence ID" value="NZ_LVJS01000033.1"/>
</dbReference>
<dbReference type="CDD" id="cd02440">
    <property type="entry name" value="AdoMet_MTases"/>
    <property type="match status" value="1"/>
</dbReference>
<name>A0A154QII9_9GAMM</name>
<evidence type="ECO:0000313" key="3">
    <source>
        <dbReference type="Proteomes" id="UP000076131"/>
    </source>
</evidence>
<accession>A0A154QII9</accession>
<reference evidence="2 3" key="1">
    <citation type="journal article" date="2016" name="MBio">
        <title>Lateral Gene Transfer in a Heavy Metal-Contaminated-Groundwater Microbial Community.</title>
        <authorList>
            <person name="Hemme C.L."/>
            <person name="Green S.J."/>
            <person name="Rishishwar L."/>
            <person name="Prakash O."/>
            <person name="Pettenato A."/>
            <person name="Chakraborty R."/>
            <person name="Deutschbauer A.M."/>
            <person name="Van Nostrand J.D."/>
            <person name="Wu L."/>
            <person name="He Z."/>
            <person name="Jordan I.K."/>
            <person name="Hazen T.C."/>
            <person name="Arkin A.P."/>
            <person name="Kostka J.E."/>
            <person name="Zhou J."/>
        </authorList>
    </citation>
    <scope>NUCLEOTIDE SEQUENCE [LARGE SCALE GENOMIC DNA]</scope>
    <source>
        <strain evidence="2 3">FW104-T7</strain>
    </source>
</reference>